<comment type="caution">
    <text evidence="3">The sequence shown here is derived from an EMBL/GenBank/DDBJ whole genome shotgun (WGS) entry which is preliminary data.</text>
</comment>
<dbReference type="Proteomes" id="UP001163846">
    <property type="component" value="Unassembled WGS sequence"/>
</dbReference>
<feature type="region of interest" description="Disordered" evidence="1">
    <location>
        <begin position="351"/>
        <end position="403"/>
    </location>
</feature>
<sequence>MSDTKFPIDTAQIVGLFMESVTYGIFFTTFLMCLHGLLYSPTHRFHLKPYFKINYRMLLAALLMFTFASLDVAFGLRHNINAFVTMNGDGNGVENAEKVFGDVGNWLNVMKFVDYVAQTFVGDIILIYRCYLVWDRTWYIILPSVLLCLAETVCGCMVAAIEASPESGGSLNSSTISPFITSMLSITLATTILTTSLIVFRLWNVQSQSQTFLQFQQDRKLDIGHSIYSGRHGHGGIRTGSQRIISRDWNEDPLARAMKVMVESGLLYTTSLVVLFAVYMTSSNAELGVSDSVVQIIGITFNMIIIRTSHVSTRTQSTAPGHTTIHSEIPPPHMISIHTVTETETETELDCCPNAPLSPLPIRSIRSQYRSSRSSRRSTATGKYSSGCPPSEVPSPNMIGHPGFATIQKQSLLEIPSHDRFDSSRYERSERSVRYVDSHRSLREDTSSAITGIAESSEC</sequence>
<keyword evidence="4" id="KW-1185">Reference proteome</keyword>
<evidence type="ECO:0000256" key="1">
    <source>
        <dbReference type="SAM" id="MobiDB-lite"/>
    </source>
</evidence>
<organism evidence="3 4">
    <name type="scientific">Lentinula raphanica</name>
    <dbReference type="NCBI Taxonomy" id="153919"/>
    <lineage>
        <taxon>Eukaryota</taxon>
        <taxon>Fungi</taxon>
        <taxon>Dikarya</taxon>
        <taxon>Basidiomycota</taxon>
        <taxon>Agaricomycotina</taxon>
        <taxon>Agaricomycetes</taxon>
        <taxon>Agaricomycetidae</taxon>
        <taxon>Agaricales</taxon>
        <taxon>Marasmiineae</taxon>
        <taxon>Omphalotaceae</taxon>
        <taxon>Lentinula</taxon>
    </lineage>
</organism>
<feature type="transmembrane region" description="Helical" evidence="2">
    <location>
        <begin position="287"/>
        <end position="306"/>
    </location>
</feature>
<feature type="transmembrane region" description="Helical" evidence="2">
    <location>
        <begin position="20"/>
        <end position="38"/>
    </location>
</feature>
<keyword evidence="2" id="KW-0472">Membrane</keyword>
<keyword evidence="2" id="KW-0812">Transmembrane</keyword>
<feature type="compositionally biased region" description="Low complexity" evidence="1">
    <location>
        <begin position="363"/>
        <end position="372"/>
    </location>
</feature>
<feature type="transmembrane region" description="Helical" evidence="2">
    <location>
        <begin position="180"/>
        <end position="203"/>
    </location>
</feature>
<accession>A0AA38PAN2</accession>
<protein>
    <submittedName>
        <fullName evidence="3">Uncharacterized protein</fullName>
    </submittedName>
</protein>
<feature type="transmembrane region" description="Helical" evidence="2">
    <location>
        <begin position="265"/>
        <end position="281"/>
    </location>
</feature>
<feature type="compositionally biased region" description="Basic and acidic residues" evidence="1">
    <location>
        <begin position="416"/>
        <end position="446"/>
    </location>
</feature>
<evidence type="ECO:0000313" key="3">
    <source>
        <dbReference type="EMBL" id="KAJ3839231.1"/>
    </source>
</evidence>
<dbReference type="AlphaFoldDB" id="A0AA38PAN2"/>
<reference evidence="3" key="1">
    <citation type="submission" date="2022-08" db="EMBL/GenBank/DDBJ databases">
        <authorList>
            <consortium name="DOE Joint Genome Institute"/>
            <person name="Min B."/>
            <person name="Riley R."/>
            <person name="Sierra-Patev S."/>
            <person name="Naranjo-Ortiz M."/>
            <person name="Looney B."/>
            <person name="Konkel Z."/>
            <person name="Slot J.C."/>
            <person name="Sakamoto Y."/>
            <person name="Steenwyk J.L."/>
            <person name="Rokas A."/>
            <person name="Carro J."/>
            <person name="Camarero S."/>
            <person name="Ferreira P."/>
            <person name="Molpeceres G."/>
            <person name="Ruiz-Duenas F.J."/>
            <person name="Serrano A."/>
            <person name="Henrissat B."/>
            <person name="Drula E."/>
            <person name="Hughes K.W."/>
            <person name="Mata J.L."/>
            <person name="Ishikawa N.K."/>
            <person name="Vargas-Isla R."/>
            <person name="Ushijima S."/>
            <person name="Smith C.A."/>
            <person name="Ahrendt S."/>
            <person name="Andreopoulos W."/>
            <person name="He G."/>
            <person name="Labutti K."/>
            <person name="Lipzen A."/>
            <person name="Ng V."/>
            <person name="Sandor L."/>
            <person name="Barry K."/>
            <person name="Martinez A.T."/>
            <person name="Xiao Y."/>
            <person name="Gibbons J.G."/>
            <person name="Terashima K."/>
            <person name="Hibbett D.S."/>
            <person name="Grigoriev I.V."/>
        </authorList>
    </citation>
    <scope>NUCLEOTIDE SEQUENCE</scope>
    <source>
        <strain evidence="3">TFB9207</strain>
    </source>
</reference>
<feature type="transmembrane region" description="Helical" evidence="2">
    <location>
        <begin position="58"/>
        <end position="76"/>
    </location>
</feature>
<keyword evidence="2" id="KW-1133">Transmembrane helix</keyword>
<dbReference type="EMBL" id="MU806140">
    <property type="protein sequence ID" value="KAJ3839231.1"/>
    <property type="molecule type" value="Genomic_DNA"/>
</dbReference>
<evidence type="ECO:0000256" key="2">
    <source>
        <dbReference type="SAM" id="Phobius"/>
    </source>
</evidence>
<gene>
    <name evidence="3" type="ORF">F5878DRAFT_617083</name>
</gene>
<feature type="transmembrane region" description="Helical" evidence="2">
    <location>
        <begin position="112"/>
        <end position="131"/>
    </location>
</feature>
<proteinExistence type="predicted"/>
<feature type="transmembrane region" description="Helical" evidence="2">
    <location>
        <begin position="138"/>
        <end position="160"/>
    </location>
</feature>
<feature type="region of interest" description="Disordered" evidence="1">
    <location>
        <begin position="416"/>
        <end position="459"/>
    </location>
</feature>
<evidence type="ECO:0000313" key="4">
    <source>
        <dbReference type="Proteomes" id="UP001163846"/>
    </source>
</evidence>
<name>A0AA38PAN2_9AGAR</name>